<keyword evidence="3" id="KW-0732">Signal</keyword>
<dbReference type="InterPro" id="IPR028994">
    <property type="entry name" value="Integrin_alpha_N"/>
</dbReference>
<accession>A0ABV8HEM8</accession>
<evidence type="ECO:0000256" key="5">
    <source>
        <dbReference type="ARBA" id="ARBA00023316"/>
    </source>
</evidence>
<dbReference type="PANTHER" id="PTHR30417:SF1">
    <property type="entry name" value="N-ACETYLMURAMOYL-L-ALANINE AMIDASE AMID"/>
    <property type="match status" value="1"/>
</dbReference>
<dbReference type="PANTHER" id="PTHR30417">
    <property type="entry name" value="N-ACETYLMURAMOYL-L-ALANINE AMIDASE AMID"/>
    <property type="match status" value="1"/>
</dbReference>
<dbReference type="SUPFAM" id="SSF69318">
    <property type="entry name" value="Integrin alpha N-terminal domain"/>
    <property type="match status" value="1"/>
</dbReference>
<keyword evidence="5" id="KW-0961">Cell wall biogenesis/degradation</keyword>
<dbReference type="Proteomes" id="UP001595765">
    <property type="component" value="Unassembled WGS sequence"/>
</dbReference>
<gene>
    <name evidence="7" type="ORF">ACFO3J_02405</name>
</gene>
<dbReference type="Gene3D" id="1.10.530.10">
    <property type="match status" value="1"/>
</dbReference>
<name>A0ABV8HEM8_9ACTN</name>
<dbReference type="SMART" id="SM00644">
    <property type="entry name" value="Ami_2"/>
    <property type="match status" value="1"/>
</dbReference>
<dbReference type="InterPro" id="IPR051206">
    <property type="entry name" value="NAMLAA_amidase_2"/>
</dbReference>
<dbReference type="Gene3D" id="3.40.80.10">
    <property type="entry name" value="Peptidoglycan recognition protein-like"/>
    <property type="match status" value="1"/>
</dbReference>
<dbReference type="EMBL" id="JBHSBB010000003">
    <property type="protein sequence ID" value="MFC4030319.1"/>
    <property type="molecule type" value="Genomic_DNA"/>
</dbReference>
<protein>
    <recommendedName>
        <fullName evidence="2">N-acetylmuramoyl-L-alanine amidase</fullName>
        <ecNumber evidence="2">3.5.1.28</ecNumber>
    </recommendedName>
</protein>
<evidence type="ECO:0000313" key="7">
    <source>
        <dbReference type="EMBL" id="MFC4030319.1"/>
    </source>
</evidence>
<dbReference type="Pfam" id="PF01510">
    <property type="entry name" value="Amidase_2"/>
    <property type="match status" value="1"/>
</dbReference>
<dbReference type="InterPro" id="IPR002502">
    <property type="entry name" value="Amidase_domain"/>
</dbReference>
<dbReference type="EC" id="3.5.1.28" evidence="2"/>
<dbReference type="GO" id="GO:0008745">
    <property type="term" value="F:N-acetylmuramoyl-L-alanine amidase activity"/>
    <property type="evidence" value="ECO:0007669"/>
    <property type="project" value="UniProtKB-EC"/>
</dbReference>
<sequence length="936" mass="98424">MIAYGAAAAVLAGAATYGTIAIASPSGGSDRASGTDTHALQNDFTDAAKEFKVPRSILMAVSYRQTLWDSHDGKPSTTGNFNVMGLTQVNPGDVAAQSGAEVTDELNQSGDPARTKSFHPDAKLLKDVGAVDTADPRLHTVDAAAKLIGRSTAEVRGDSKQSVRAAAALLAQYEKTAVGSLPADAGHWYAAVARYSQSPDAQGAQLFADRVFDTVRSGQSATTEDGQQVSLPASPDVVPVKLGKAPLAAAVGTAPAATTNAAATPTPECPASLHCAFVPAAFQQNGTDKTNYGNYDVTNRPADGETINQIVIHDTESSYASAISSFQDPTAFASSHYIIRASDGLVTQLVPTKDTAWHAGNKTVNMHSIGVEHEGYAIKSGSWYTEPQYESSAQLVRYLSALYNIPRDREHIIGHDDVPGPLDDYVGGMHWDPGPYWDWNHYMSLLLAPDGAGGAGAPLRTGQVIRVVPPYTTANQPVVTYGGVTQAAHPTNFVYLYTSPSTTSPRLGDPYLHAGAAGTTNGEDWSDKAVAGERFVIAQMSGDWTAIWYGGQKGWFYNPGGQYSSVVGTTATPVVTPAAGQAGAPVYGRAYPESAAYTGTQVPVQTDNDKALTKYTIAAGQSYVPAGPAVTGDFFYAENFDNSAPGDHTRVTGSNQFYPIRFDHRIVYVKTTDVTEVNSTPPLAPTARYDVLARDSAGTLWQYQGSSNAAKPLQTRYKIGTGWNIYNAATALSPLRADGTGDVVARDTSGTLWYYQGSGDIDAPLKARTRISTGWSAYSQITGVGDITGDGRADLIARDSKGNLWLFKGTGTAAVFAARASIGSGWNTYNLISGLADVTADGKPDLIARDTSGILWLFKGTGSATAPFSARAKLGTGSAYNAVLGTGDLSSDGKPDMLTRDTTGKLWLFKGTGGASSPFAAKVQVGTGWSMYGMVI</sequence>
<keyword evidence="4 7" id="KW-0378">Hydrolase</keyword>
<evidence type="ECO:0000313" key="8">
    <source>
        <dbReference type="Proteomes" id="UP001595765"/>
    </source>
</evidence>
<dbReference type="Pfam" id="PF13517">
    <property type="entry name" value="FG-GAP_3"/>
    <property type="match status" value="1"/>
</dbReference>
<reference evidence="8" key="1">
    <citation type="journal article" date="2019" name="Int. J. Syst. Evol. Microbiol.">
        <title>The Global Catalogue of Microorganisms (GCM) 10K type strain sequencing project: providing services to taxonomists for standard genome sequencing and annotation.</title>
        <authorList>
            <consortium name="The Broad Institute Genomics Platform"/>
            <consortium name="The Broad Institute Genome Sequencing Center for Infectious Disease"/>
            <person name="Wu L."/>
            <person name="Ma J."/>
        </authorList>
    </citation>
    <scope>NUCLEOTIDE SEQUENCE [LARGE SCALE GENOMIC DNA]</scope>
    <source>
        <strain evidence="8">CGMCC 4.7237</strain>
    </source>
</reference>
<evidence type="ECO:0000259" key="6">
    <source>
        <dbReference type="SMART" id="SM00644"/>
    </source>
</evidence>
<dbReference type="CDD" id="cd06583">
    <property type="entry name" value="PGRP"/>
    <property type="match status" value="1"/>
</dbReference>
<dbReference type="InterPro" id="IPR013517">
    <property type="entry name" value="FG-GAP"/>
</dbReference>
<proteinExistence type="predicted"/>
<organism evidence="7 8">
    <name type="scientific">Streptomyces polygonati</name>
    <dbReference type="NCBI Taxonomy" id="1617087"/>
    <lineage>
        <taxon>Bacteria</taxon>
        <taxon>Bacillati</taxon>
        <taxon>Actinomycetota</taxon>
        <taxon>Actinomycetes</taxon>
        <taxon>Kitasatosporales</taxon>
        <taxon>Streptomycetaceae</taxon>
        <taxon>Streptomyces</taxon>
    </lineage>
</organism>
<evidence type="ECO:0000256" key="4">
    <source>
        <dbReference type="ARBA" id="ARBA00022801"/>
    </source>
</evidence>
<dbReference type="RefSeq" id="WP_386425579.1">
    <property type="nucleotide sequence ID" value="NZ_JBHSBB010000003.1"/>
</dbReference>
<dbReference type="SUPFAM" id="SSF55846">
    <property type="entry name" value="N-acetylmuramoyl-L-alanine amidase-like"/>
    <property type="match status" value="1"/>
</dbReference>
<dbReference type="InterPro" id="IPR036505">
    <property type="entry name" value="Amidase/PGRP_sf"/>
</dbReference>
<comment type="caution">
    <text evidence="7">The sequence shown here is derived from an EMBL/GenBank/DDBJ whole genome shotgun (WGS) entry which is preliminary data.</text>
</comment>
<evidence type="ECO:0000256" key="1">
    <source>
        <dbReference type="ARBA" id="ARBA00001561"/>
    </source>
</evidence>
<evidence type="ECO:0000256" key="2">
    <source>
        <dbReference type="ARBA" id="ARBA00011901"/>
    </source>
</evidence>
<evidence type="ECO:0000256" key="3">
    <source>
        <dbReference type="ARBA" id="ARBA00022729"/>
    </source>
</evidence>
<keyword evidence="8" id="KW-1185">Reference proteome</keyword>
<feature type="domain" description="N-acetylmuramoyl-L-alanine amidase" evidence="6">
    <location>
        <begin position="295"/>
        <end position="434"/>
    </location>
</feature>
<comment type="catalytic activity">
    <reaction evidence="1">
        <text>Hydrolyzes the link between N-acetylmuramoyl residues and L-amino acid residues in certain cell-wall glycopeptides.</text>
        <dbReference type="EC" id="3.5.1.28"/>
    </reaction>
</comment>